<dbReference type="InterPro" id="IPR010095">
    <property type="entry name" value="Cas12f1-like_TNB"/>
</dbReference>
<feature type="domain" description="Cas12f1-like TNB" evidence="9">
    <location>
        <begin position="395"/>
        <end position="461"/>
    </location>
</feature>
<comment type="caution">
    <text evidence="11">The sequence shown here is derived from an EMBL/GenBank/DDBJ whole genome shotgun (WGS) entry which is preliminary data.</text>
</comment>
<feature type="domain" description="Probable transposase IS891/IS1136/IS1341" evidence="8">
    <location>
        <begin position="270"/>
        <end position="381"/>
    </location>
</feature>
<dbReference type="Pfam" id="PF12323">
    <property type="entry name" value="HTH_OrfB_IS605"/>
    <property type="match status" value="1"/>
</dbReference>
<dbReference type="AlphaFoldDB" id="A0A919S494"/>
<dbReference type="InterPro" id="IPR021027">
    <property type="entry name" value="Transposase_put_HTH"/>
</dbReference>
<evidence type="ECO:0000256" key="6">
    <source>
        <dbReference type="ARBA" id="ARBA00023172"/>
    </source>
</evidence>
<dbReference type="GO" id="GO:0003677">
    <property type="term" value="F:DNA binding"/>
    <property type="evidence" value="ECO:0007669"/>
    <property type="project" value="UniProtKB-KW"/>
</dbReference>
<feature type="domain" description="Transposase putative helix-turn-helix" evidence="10">
    <location>
        <begin position="96"/>
        <end position="141"/>
    </location>
</feature>
<dbReference type="NCBIfam" id="NF040570">
    <property type="entry name" value="guided_TnpB"/>
    <property type="match status" value="1"/>
</dbReference>
<keyword evidence="12" id="KW-1185">Reference proteome</keyword>
<protein>
    <submittedName>
        <fullName evidence="11">Transposase</fullName>
    </submittedName>
</protein>
<comment type="similarity">
    <text evidence="1">In the C-terminal section; belongs to the transposase 35 family.</text>
</comment>
<dbReference type="Pfam" id="PF07282">
    <property type="entry name" value="Cas12f1-like_TNB"/>
    <property type="match status" value="1"/>
</dbReference>
<evidence type="ECO:0000256" key="2">
    <source>
        <dbReference type="ARBA" id="ARBA00022578"/>
    </source>
</evidence>
<organism evidence="11 12">
    <name type="scientific">Actinoplanes auranticolor</name>
    <dbReference type="NCBI Taxonomy" id="47988"/>
    <lineage>
        <taxon>Bacteria</taxon>
        <taxon>Bacillati</taxon>
        <taxon>Actinomycetota</taxon>
        <taxon>Actinomycetes</taxon>
        <taxon>Micromonosporales</taxon>
        <taxon>Micromonosporaceae</taxon>
        <taxon>Actinoplanes</taxon>
    </lineage>
</organism>
<dbReference type="InterPro" id="IPR001959">
    <property type="entry name" value="Transposase"/>
</dbReference>
<keyword evidence="5" id="KW-0238">DNA-binding</keyword>
<dbReference type="Proteomes" id="UP000681340">
    <property type="component" value="Unassembled WGS sequence"/>
</dbReference>
<feature type="region of interest" description="Disordered" evidence="7">
    <location>
        <begin position="1"/>
        <end position="30"/>
    </location>
</feature>
<dbReference type="Pfam" id="PF01385">
    <property type="entry name" value="OrfB_IS605"/>
    <property type="match status" value="1"/>
</dbReference>
<gene>
    <name evidence="11" type="ORF">Aau02nite_08240</name>
</gene>
<keyword evidence="3" id="KW-0479">Metal-binding</keyword>
<evidence type="ECO:0000256" key="1">
    <source>
        <dbReference type="ARBA" id="ARBA00008761"/>
    </source>
</evidence>
<dbReference type="GO" id="GO:0046872">
    <property type="term" value="F:metal ion binding"/>
    <property type="evidence" value="ECO:0007669"/>
    <property type="project" value="UniProtKB-KW"/>
</dbReference>
<reference evidence="11" key="1">
    <citation type="submission" date="2021-03" db="EMBL/GenBank/DDBJ databases">
        <title>Whole genome shotgun sequence of Actinoplanes auranticolor NBRC 12245.</title>
        <authorList>
            <person name="Komaki H."/>
            <person name="Tamura T."/>
        </authorList>
    </citation>
    <scope>NUCLEOTIDE SEQUENCE</scope>
    <source>
        <strain evidence="11">NBRC 12245</strain>
    </source>
</reference>
<dbReference type="GO" id="GO:0032196">
    <property type="term" value="P:transposition"/>
    <property type="evidence" value="ECO:0007669"/>
    <property type="project" value="UniProtKB-KW"/>
</dbReference>
<name>A0A919S494_9ACTN</name>
<evidence type="ECO:0000259" key="9">
    <source>
        <dbReference type="Pfam" id="PF07282"/>
    </source>
</evidence>
<sequence>MGAGRGISRRVAAARATERDQRPVDVEKDDRAVSGVGHRRHCTNAPSCYRGTCPSRSRTVGGKVAQMAAVGRGADELTPSAPDRAPNVVAPMCQPMWVQLRYNYRLYPSPSQQQALARAFGCARVVFNDGLRARQAARESGEGYISDGALSKQIITTAKQTPERAWLATVSSVVLQQALADLNVAYRNFFASLNGKRKGAKVAPPRFRSRKDRRQAVRFTRNSRFQILPNGRLRLPKIGDVPVRWSRNLPAEPTSVTVVRDAAGRYFGSFVVQDSHDRTLPPIDGQVGIDLGLTHFAVLSDGTKIAAPKFLRRSARKLRRLQQSLSRKQKGSNKRRKAVMKVARAHARVADSRRDWQQKLSTTIIRDNQAVYVEDLCVAGLGRTRLAKAVHDAGWASFTGMLQYKAARYGRTFARVDRWFPSTRMCSTCGRVNDKLALSVRVWDCICGSHHDRDINAAINIKAAGRADFNDRGAQVSPALMPAPRREAVIHPDAAFTTSSVEGISVGLGGENVNGSTTTGRAHQP</sequence>
<evidence type="ECO:0000259" key="8">
    <source>
        <dbReference type="Pfam" id="PF01385"/>
    </source>
</evidence>
<evidence type="ECO:0000256" key="5">
    <source>
        <dbReference type="ARBA" id="ARBA00023125"/>
    </source>
</evidence>
<feature type="compositionally biased region" description="Basic and acidic residues" evidence="7">
    <location>
        <begin position="16"/>
        <end position="30"/>
    </location>
</feature>
<evidence type="ECO:0000256" key="3">
    <source>
        <dbReference type="ARBA" id="ARBA00022723"/>
    </source>
</evidence>
<evidence type="ECO:0000259" key="10">
    <source>
        <dbReference type="Pfam" id="PF12323"/>
    </source>
</evidence>
<evidence type="ECO:0000313" key="12">
    <source>
        <dbReference type="Proteomes" id="UP000681340"/>
    </source>
</evidence>
<evidence type="ECO:0000313" key="11">
    <source>
        <dbReference type="EMBL" id="GIM64085.1"/>
    </source>
</evidence>
<proteinExistence type="inferred from homology"/>
<dbReference type="EMBL" id="BOQL01000006">
    <property type="protein sequence ID" value="GIM64085.1"/>
    <property type="molecule type" value="Genomic_DNA"/>
</dbReference>
<keyword evidence="4" id="KW-0862">Zinc</keyword>
<evidence type="ECO:0000256" key="7">
    <source>
        <dbReference type="SAM" id="MobiDB-lite"/>
    </source>
</evidence>
<keyword evidence="6" id="KW-0233">DNA recombination</keyword>
<dbReference type="GO" id="GO:0006310">
    <property type="term" value="P:DNA recombination"/>
    <property type="evidence" value="ECO:0007669"/>
    <property type="project" value="UniProtKB-KW"/>
</dbReference>
<accession>A0A919S494</accession>
<keyword evidence="2" id="KW-0815">Transposition</keyword>
<evidence type="ECO:0000256" key="4">
    <source>
        <dbReference type="ARBA" id="ARBA00022833"/>
    </source>
</evidence>